<comment type="caution">
    <text evidence="1">The sequence shown here is derived from an EMBL/GenBank/DDBJ whole genome shotgun (WGS) entry which is preliminary data.</text>
</comment>
<sequence>MSLTMNHALDYGAEGTRDTVRALDAAGVRNAAFGETSPRRLPRKAALPAEPWRWSAVFRVWPGEARPAVFTRA</sequence>
<evidence type="ECO:0000313" key="1">
    <source>
        <dbReference type="EMBL" id="GHF79001.1"/>
    </source>
</evidence>
<organism evidence="1 2">
    <name type="scientific">Amycolatopsis bartoniae</name>
    <dbReference type="NCBI Taxonomy" id="941986"/>
    <lineage>
        <taxon>Bacteria</taxon>
        <taxon>Bacillati</taxon>
        <taxon>Actinomycetota</taxon>
        <taxon>Actinomycetes</taxon>
        <taxon>Pseudonocardiales</taxon>
        <taxon>Pseudonocardiaceae</taxon>
        <taxon>Amycolatopsis</taxon>
    </lineage>
</organism>
<dbReference type="AlphaFoldDB" id="A0A8H9MDF4"/>
<proteinExistence type="predicted"/>
<evidence type="ECO:0000313" key="2">
    <source>
        <dbReference type="Proteomes" id="UP000658656"/>
    </source>
</evidence>
<reference evidence="1" key="1">
    <citation type="journal article" date="2014" name="Int. J. Syst. Evol. Microbiol.">
        <title>Complete genome sequence of Corynebacterium casei LMG S-19264T (=DSM 44701T), isolated from a smear-ripened cheese.</title>
        <authorList>
            <consortium name="US DOE Joint Genome Institute (JGI-PGF)"/>
            <person name="Walter F."/>
            <person name="Albersmeier A."/>
            <person name="Kalinowski J."/>
            <person name="Ruckert C."/>
        </authorList>
    </citation>
    <scope>NUCLEOTIDE SEQUENCE</scope>
    <source>
        <strain evidence="1">CGMCC 4.7679</strain>
    </source>
</reference>
<evidence type="ECO:0008006" key="3">
    <source>
        <dbReference type="Google" id="ProtNLM"/>
    </source>
</evidence>
<dbReference type="EMBL" id="BNAV01000013">
    <property type="protein sequence ID" value="GHF79001.1"/>
    <property type="molecule type" value="Genomic_DNA"/>
</dbReference>
<name>A0A8H9MDF4_9PSEU</name>
<reference evidence="1" key="2">
    <citation type="submission" date="2020-09" db="EMBL/GenBank/DDBJ databases">
        <authorList>
            <person name="Sun Q."/>
            <person name="Zhou Y."/>
        </authorList>
    </citation>
    <scope>NUCLEOTIDE SEQUENCE</scope>
    <source>
        <strain evidence="1">CGMCC 4.7679</strain>
    </source>
</reference>
<dbReference type="Proteomes" id="UP000658656">
    <property type="component" value="Unassembled WGS sequence"/>
</dbReference>
<keyword evidence="2" id="KW-1185">Reference proteome</keyword>
<protein>
    <recommendedName>
        <fullName evidence="3">CapA family protein</fullName>
    </recommendedName>
</protein>
<gene>
    <name evidence="1" type="ORF">GCM10017566_61440</name>
</gene>
<accession>A0A8H9MDF4</accession>